<evidence type="ECO:0000313" key="2">
    <source>
        <dbReference type="Proteomes" id="UP000033607"/>
    </source>
</evidence>
<proteinExistence type="predicted"/>
<accession>A0A0J9F0J9</accession>
<gene>
    <name evidence="1" type="ORF">WN50_31205</name>
</gene>
<comment type="caution">
    <text evidence="1">The sequence shown here is derived from an EMBL/GenBank/DDBJ whole genome shotgun (WGS) entry which is preliminary data.</text>
</comment>
<dbReference type="InterPro" id="IPR032871">
    <property type="entry name" value="AHH_dom_containing"/>
</dbReference>
<name>A0A0J9F0J9_9CYAN</name>
<organism evidence="1 2">
    <name type="scientific">Limnoraphis robusta CS-951</name>
    <dbReference type="NCBI Taxonomy" id="1637645"/>
    <lineage>
        <taxon>Bacteria</taxon>
        <taxon>Bacillati</taxon>
        <taxon>Cyanobacteriota</taxon>
        <taxon>Cyanophyceae</taxon>
        <taxon>Oscillatoriophycideae</taxon>
        <taxon>Oscillatoriales</taxon>
        <taxon>Sirenicapillariaceae</taxon>
        <taxon>Limnoraphis</taxon>
    </lineage>
</organism>
<protein>
    <submittedName>
        <fullName evidence="1">Uncharacterized protein</fullName>
    </submittedName>
</protein>
<dbReference type="AlphaFoldDB" id="A0A0J9F0J9"/>
<sequence>MGQEKRYFENITIDKGSLLSKQLNIEPGDYFGEFDCNNEKLLLTKQRNTKNRKIYEMTVTYEQLLVILIYAARVQGDKFTPEDLAAMTKIIRKSSPIKKSSNSDVAHHIIPLEVCEKSKLILAAKRYDCFDENSRINFLKVPLYFHIGAHPKYSKLVEDILDDRWSDLVECGQENDRNAIREVIEEVIQYLTDMIKEMKASGVCIINDI</sequence>
<dbReference type="Pfam" id="PF14412">
    <property type="entry name" value="AHH"/>
    <property type="match status" value="1"/>
</dbReference>
<dbReference type="OrthoDB" id="454323at2"/>
<dbReference type="EMBL" id="LATL02000004">
    <property type="protein sequence ID" value="KMW70975.1"/>
    <property type="molecule type" value="Genomic_DNA"/>
</dbReference>
<evidence type="ECO:0000313" key="1">
    <source>
        <dbReference type="EMBL" id="KMW70975.1"/>
    </source>
</evidence>
<dbReference type="Proteomes" id="UP000033607">
    <property type="component" value="Unassembled WGS sequence"/>
</dbReference>
<reference evidence="1 2" key="1">
    <citation type="submission" date="2015-06" db="EMBL/GenBank/DDBJ databases">
        <title>Draft genome assembly of filamentous brackish cyanobacterium Limnoraphis robusta strain CS-951.</title>
        <authorList>
            <person name="Willis A."/>
            <person name="Parks M."/>
            <person name="Burford M.A."/>
        </authorList>
    </citation>
    <scope>NUCLEOTIDE SEQUENCE [LARGE SCALE GENOMIC DNA]</scope>
    <source>
        <strain evidence="1 2">CS-951</strain>
    </source>
</reference>
<dbReference type="RefSeq" id="WP_049557298.1">
    <property type="nucleotide sequence ID" value="NZ_LATL02000004.1"/>
</dbReference>